<protein>
    <submittedName>
        <fullName evidence="2">Uncharacterized protein</fullName>
    </submittedName>
</protein>
<dbReference type="AlphaFoldDB" id="A0A4U0TJN2"/>
<evidence type="ECO:0000313" key="3">
    <source>
        <dbReference type="Proteomes" id="UP000308549"/>
    </source>
</evidence>
<proteinExistence type="predicted"/>
<evidence type="ECO:0000313" key="2">
    <source>
        <dbReference type="EMBL" id="TKA22041.1"/>
    </source>
</evidence>
<keyword evidence="3" id="KW-1185">Reference proteome</keyword>
<dbReference type="OrthoDB" id="5403747at2759"/>
<organism evidence="2 3">
    <name type="scientific">Salinomyces thailandicus</name>
    <dbReference type="NCBI Taxonomy" id="706561"/>
    <lineage>
        <taxon>Eukaryota</taxon>
        <taxon>Fungi</taxon>
        <taxon>Dikarya</taxon>
        <taxon>Ascomycota</taxon>
        <taxon>Pezizomycotina</taxon>
        <taxon>Dothideomycetes</taxon>
        <taxon>Dothideomycetidae</taxon>
        <taxon>Mycosphaerellales</taxon>
        <taxon>Teratosphaeriaceae</taxon>
        <taxon>Salinomyces</taxon>
    </lineage>
</organism>
<reference evidence="2 3" key="1">
    <citation type="submission" date="2017-03" db="EMBL/GenBank/DDBJ databases">
        <title>Genomes of endolithic fungi from Antarctica.</title>
        <authorList>
            <person name="Coleine C."/>
            <person name="Masonjones S."/>
            <person name="Stajich J.E."/>
        </authorList>
    </citation>
    <scope>NUCLEOTIDE SEQUENCE [LARGE SCALE GENOMIC DNA]</scope>
    <source>
        <strain evidence="2 3">CCFEE 6315</strain>
    </source>
</reference>
<feature type="compositionally biased region" description="Acidic residues" evidence="1">
    <location>
        <begin position="135"/>
        <end position="144"/>
    </location>
</feature>
<sequence length="160" mass="16963">MTDKVGKAEKADKDLFTERERQIMDKAWLCLNETPTIDFKKLGPMVGMKNHVSASNAWAKIKKKLQAHGGEDGTDNSANGSAAGDDGETPQATPTPRKRGRGKADKADKDDDGESPMKKARGGKGGKKGKKAAEGDDGDEDGEDAAAIKAEAAEEYGELT</sequence>
<dbReference type="EMBL" id="NAJL01000087">
    <property type="protein sequence ID" value="TKA22041.1"/>
    <property type="molecule type" value="Genomic_DNA"/>
</dbReference>
<evidence type="ECO:0000256" key="1">
    <source>
        <dbReference type="SAM" id="MobiDB-lite"/>
    </source>
</evidence>
<name>A0A4U0TJN2_9PEZI</name>
<comment type="caution">
    <text evidence="2">The sequence shown here is derived from an EMBL/GenBank/DDBJ whole genome shotgun (WGS) entry which is preliminary data.</text>
</comment>
<feature type="compositionally biased region" description="Basic residues" evidence="1">
    <location>
        <begin position="118"/>
        <end position="130"/>
    </location>
</feature>
<dbReference type="Proteomes" id="UP000308549">
    <property type="component" value="Unassembled WGS sequence"/>
</dbReference>
<gene>
    <name evidence="2" type="ORF">B0A50_08423</name>
</gene>
<feature type="region of interest" description="Disordered" evidence="1">
    <location>
        <begin position="63"/>
        <end position="160"/>
    </location>
</feature>
<accession>A0A4U0TJN2</accession>